<dbReference type="SUPFAM" id="SSF64307">
    <property type="entry name" value="SirA-like"/>
    <property type="match status" value="1"/>
</dbReference>
<evidence type="ECO:0000313" key="2">
    <source>
        <dbReference type="EMBL" id="QBG37056.1"/>
    </source>
</evidence>
<evidence type="ECO:0000259" key="1">
    <source>
        <dbReference type="Pfam" id="PF10006"/>
    </source>
</evidence>
<keyword evidence="3" id="KW-1185">Reference proteome</keyword>
<gene>
    <name evidence="2" type="ORF">EMK97_15655</name>
</gene>
<dbReference type="AlphaFoldDB" id="A0A4P6P5V3"/>
<dbReference type="RefSeq" id="WP_130603725.1">
    <property type="nucleotide sequence ID" value="NZ_CP034759.1"/>
</dbReference>
<dbReference type="Pfam" id="PF10006">
    <property type="entry name" value="DUF2249"/>
    <property type="match status" value="1"/>
</dbReference>
<dbReference type="KEGG" id="lsd:EMK97_15655"/>
<accession>A0A4P6P5V3</accession>
<dbReference type="EMBL" id="CP034759">
    <property type="protein sequence ID" value="QBG37056.1"/>
    <property type="molecule type" value="Genomic_DNA"/>
</dbReference>
<dbReference type="InterPro" id="IPR018720">
    <property type="entry name" value="DUF2249"/>
</dbReference>
<reference evidence="2 3" key="1">
    <citation type="submission" date="2018-12" db="EMBL/GenBank/DDBJ databases">
        <title>Complete genome of Litorilituus sediminis.</title>
        <authorList>
            <person name="Liu A."/>
            <person name="Rong J."/>
        </authorList>
    </citation>
    <scope>NUCLEOTIDE SEQUENCE [LARGE SCALE GENOMIC DNA]</scope>
    <source>
        <strain evidence="2 3">JCM 17549</strain>
    </source>
</reference>
<sequence length="91" mass="10654">MIDFVQIDVSDLPPPEPMTAILKSLAQLAPEQCLQVKHSRQPFPLYEKLGQANWQYHCQQIENNHILLYIFKPCLQQVMDKFILKQCQSKD</sequence>
<proteinExistence type="predicted"/>
<organism evidence="2 3">
    <name type="scientific">Litorilituus sediminis</name>
    <dbReference type="NCBI Taxonomy" id="718192"/>
    <lineage>
        <taxon>Bacteria</taxon>
        <taxon>Pseudomonadati</taxon>
        <taxon>Pseudomonadota</taxon>
        <taxon>Gammaproteobacteria</taxon>
        <taxon>Alteromonadales</taxon>
        <taxon>Colwelliaceae</taxon>
        <taxon>Litorilituus</taxon>
    </lineage>
</organism>
<dbReference type="Proteomes" id="UP000290244">
    <property type="component" value="Chromosome"/>
</dbReference>
<evidence type="ECO:0000313" key="3">
    <source>
        <dbReference type="Proteomes" id="UP000290244"/>
    </source>
</evidence>
<dbReference type="InterPro" id="IPR036868">
    <property type="entry name" value="TusA-like_sf"/>
</dbReference>
<protein>
    <submittedName>
        <fullName evidence="2">DUF2249 domain-containing protein</fullName>
    </submittedName>
</protein>
<feature type="domain" description="DUF2249" evidence="1">
    <location>
        <begin position="7"/>
        <end position="68"/>
    </location>
</feature>
<name>A0A4P6P5V3_9GAMM</name>
<dbReference type="OrthoDB" id="5958858at2"/>